<dbReference type="Pfam" id="PF00787">
    <property type="entry name" value="PX"/>
    <property type="match status" value="1"/>
</dbReference>
<feature type="compositionally biased region" description="Polar residues" evidence="1">
    <location>
        <begin position="26"/>
        <end position="45"/>
    </location>
</feature>
<dbReference type="InterPro" id="IPR036871">
    <property type="entry name" value="PX_dom_sf"/>
</dbReference>
<feature type="compositionally biased region" description="Acidic residues" evidence="1">
    <location>
        <begin position="596"/>
        <end position="611"/>
    </location>
</feature>
<dbReference type="PROSITE" id="PS50195">
    <property type="entry name" value="PX"/>
    <property type="match status" value="1"/>
</dbReference>
<dbReference type="Gene3D" id="3.30.1520.10">
    <property type="entry name" value="Phox-like domain"/>
    <property type="match status" value="1"/>
</dbReference>
<gene>
    <name evidence="3" type="ORF">VDBG_04667</name>
</gene>
<dbReference type="CDD" id="cd06869">
    <property type="entry name" value="PX_UP2_fungi"/>
    <property type="match status" value="1"/>
</dbReference>
<dbReference type="InterPro" id="IPR001683">
    <property type="entry name" value="PX_dom"/>
</dbReference>
<dbReference type="EMBL" id="DS985218">
    <property type="protein sequence ID" value="EEY18558.1"/>
    <property type="molecule type" value="Genomic_DNA"/>
</dbReference>
<dbReference type="AlphaFoldDB" id="C9SHY5"/>
<keyword evidence="4" id="KW-1185">Reference proteome</keyword>
<organism evidence="4">
    <name type="scientific">Verticillium alfalfae (strain VaMs.102 / ATCC MYA-4576 / FGSC 10136)</name>
    <name type="common">Verticillium wilt of alfalfa</name>
    <name type="synonym">Verticillium albo-atrum</name>
    <dbReference type="NCBI Taxonomy" id="526221"/>
    <lineage>
        <taxon>Eukaryota</taxon>
        <taxon>Fungi</taxon>
        <taxon>Dikarya</taxon>
        <taxon>Ascomycota</taxon>
        <taxon>Pezizomycotina</taxon>
        <taxon>Sordariomycetes</taxon>
        <taxon>Hypocreomycetidae</taxon>
        <taxon>Glomerellales</taxon>
        <taxon>Plectosphaerellaceae</taxon>
        <taxon>Verticillium</taxon>
    </lineage>
</organism>
<dbReference type="GeneID" id="9530278"/>
<feature type="compositionally biased region" description="Low complexity" evidence="1">
    <location>
        <begin position="271"/>
        <end position="284"/>
    </location>
</feature>
<dbReference type="OMA" id="SEMSAPF"/>
<evidence type="ECO:0000259" key="2">
    <source>
        <dbReference type="PROSITE" id="PS50195"/>
    </source>
</evidence>
<accession>C9SHY5</accession>
<dbReference type="PANTHER" id="PTHR47185">
    <property type="entry name" value="PX DOMAIN-CONTAINING PROTEIN YPR097W"/>
    <property type="match status" value="1"/>
</dbReference>
<dbReference type="HOGENOM" id="CLU_007739_2_0_1"/>
<name>C9SHY5_VERA1</name>
<dbReference type="Pfam" id="PF12825">
    <property type="entry name" value="DUF3818"/>
    <property type="match status" value="1"/>
</dbReference>
<evidence type="ECO:0000256" key="1">
    <source>
        <dbReference type="SAM" id="MobiDB-lite"/>
    </source>
</evidence>
<dbReference type="InterPro" id="IPR024555">
    <property type="entry name" value="PX-associated"/>
</dbReference>
<dbReference type="eggNOG" id="KOG2273">
    <property type="taxonomic scope" value="Eukaryota"/>
</dbReference>
<dbReference type="InterPro" id="IPR047168">
    <property type="entry name" value="LEC1-like"/>
</dbReference>
<reference evidence="4" key="1">
    <citation type="journal article" date="2011" name="PLoS Pathog.">
        <title>Comparative genomics yields insights into niche adaptation of plant vascular wilt pathogens.</title>
        <authorList>
            <person name="Klosterman S.J."/>
            <person name="Subbarao K.V."/>
            <person name="Kang S."/>
            <person name="Veronese P."/>
            <person name="Gold S.E."/>
            <person name="Thomma B.P.H.J."/>
            <person name="Chen Z."/>
            <person name="Henrissat B."/>
            <person name="Lee Y.-H."/>
            <person name="Park J."/>
            <person name="Garcia-Pedrajas M.D."/>
            <person name="Barbara D.J."/>
            <person name="Anchieta A."/>
            <person name="de Jonge R."/>
            <person name="Santhanam P."/>
            <person name="Maruthachalam K."/>
            <person name="Atallah Z."/>
            <person name="Amyotte S.G."/>
            <person name="Paz Z."/>
            <person name="Inderbitzin P."/>
            <person name="Hayes R.J."/>
            <person name="Heiman D.I."/>
            <person name="Young S."/>
            <person name="Zeng Q."/>
            <person name="Engels R."/>
            <person name="Galagan J."/>
            <person name="Cuomo C.A."/>
            <person name="Dobinson K.F."/>
            <person name="Ma L.-J."/>
        </authorList>
    </citation>
    <scope>NUCLEOTIDE SEQUENCE [LARGE SCALE GENOMIC DNA]</scope>
    <source>
        <strain evidence="4">VaMs.102 / ATCC MYA-4576 / FGSC 10136</strain>
    </source>
</reference>
<dbReference type="STRING" id="526221.C9SHY5"/>
<dbReference type="SUPFAM" id="SSF64268">
    <property type="entry name" value="PX domain"/>
    <property type="match status" value="1"/>
</dbReference>
<dbReference type="SMART" id="SM00312">
    <property type="entry name" value="PX"/>
    <property type="match status" value="1"/>
</dbReference>
<feature type="region of interest" description="Disordered" evidence="1">
    <location>
        <begin position="261"/>
        <end position="295"/>
    </location>
</feature>
<evidence type="ECO:0000313" key="3">
    <source>
        <dbReference type="EMBL" id="EEY18558.1"/>
    </source>
</evidence>
<feature type="region of interest" description="Disordered" evidence="1">
    <location>
        <begin position="596"/>
        <end position="641"/>
    </location>
</feature>
<feature type="domain" description="PX" evidence="2">
    <location>
        <begin position="202"/>
        <end position="392"/>
    </location>
</feature>
<evidence type="ECO:0000313" key="4">
    <source>
        <dbReference type="Proteomes" id="UP000008698"/>
    </source>
</evidence>
<dbReference type="InterPro" id="IPR024554">
    <property type="entry name" value="LEC1-like_C"/>
</dbReference>
<feature type="compositionally biased region" description="Polar residues" evidence="1">
    <location>
        <begin position="324"/>
        <end position="334"/>
    </location>
</feature>
<dbReference type="Pfam" id="PF12828">
    <property type="entry name" value="PXB"/>
    <property type="match status" value="1"/>
</dbReference>
<dbReference type="PANTHER" id="PTHR47185:SF1">
    <property type="entry name" value="PX DOMAIN-CONTAINING PROTEIN YPR097W"/>
    <property type="match status" value="1"/>
</dbReference>
<dbReference type="RefSeq" id="XP_003005061.1">
    <property type="nucleotide sequence ID" value="XM_003005015.1"/>
</dbReference>
<feature type="region of interest" description="Disordered" evidence="1">
    <location>
        <begin position="309"/>
        <end position="338"/>
    </location>
</feature>
<dbReference type="KEGG" id="val:VDBG_04667"/>
<feature type="region of interest" description="Disordered" evidence="1">
    <location>
        <begin position="553"/>
        <end position="573"/>
    </location>
</feature>
<feature type="compositionally biased region" description="Basic and acidic residues" evidence="1">
    <location>
        <begin position="629"/>
        <end position="641"/>
    </location>
</feature>
<sequence>MASKVPVPPTNGDAVAPGTGAGAELPNSSTTSLQSYKAPPSGQTLTGKQEHYLKRELISDQVKYEISELNSPTALKRFGAPFKSDYGEVSPLESELPILRYIFVHHVRDFPFLDKAREKEFWQDKLQVFLESFAMKNISSSEDRLEETKRRKLALKSQKLVELMMVSGVKTSSGFEERIRFSEIEVVDSNAIDTGVMHTLPEGNYINGWDVNVAGVHITQTKEFLLRIKRKGELEFFVGRRYGDFSRLYKRLRIELPGKVLPTLPKKNKSDTTTSSIFSSMTSGSKDDDASSFSSVSTQMTNLKVGDASGQNLTVHGHRRPGSIASTGRGSPRTSTDDRARALLGKKSDTVTLWRESQRVSLRAFIRSLLANPQIAQTKAMEDFLTKDQITPTDEDVDDIMRRKALDEQRMEEQKKFYEIARKRAAELDIYMEEDLFTIFYEPLVVEKCQEQDASADPNQTVQGFIDLCARHEHNFYKFVHEVHTHDNGLFDQLMGWIEGILEFLRTGPKNGTLNINALFEGGVSAGVIDKEKVIQEVNELIAWQEARKKWHHDKTRQKMAAEGGGQGQADLIPGGAFKSSDFGLDQMDLEDMAYDDDTEDEEDAEQEDQLDPIAAERQRRAKRRDRLRRSAGEPTKPHVTEVLKLKENFLVMLRETLAE</sequence>
<dbReference type="OrthoDB" id="71672at2759"/>
<dbReference type="GO" id="GO:0035091">
    <property type="term" value="F:phosphatidylinositol binding"/>
    <property type="evidence" value="ECO:0007669"/>
    <property type="project" value="InterPro"/>
</dbReference>
<feature type="region of interest" description="Disordered" evidence="1">
    <location>
        <begin position="1"/>
        <end position="45"/>
    </location>
</feature>
<dbReference type="Proteomes" id="UP000008698">
    <property type="component" value="Unassembled WGS sequence"/>
</dbReference>
<protein>
    <submittedName>
        <fullName evidence="3">PX domain-containing protein</fullName>
    </submittedName>
</protein>
<proteinExistence type="predicted"/>